<keyword evidence="4 5" id="KW-1015">Disulfide bond</keyword>
<organism evidence="8 9">
    <name type="scientific">Pelobates cultripes</name>
    <name type="common">Western spadefoot toad</name>
    <dbReference type="NCBI Taxonomy" id="61616"/>
    <lineage>
        <taxon>Eukaryota</taxon>
        <taxon>Metazoa</taxon>
        <taxon>Chordata</taxon>
        <taxon>Craniata</taxon>
        <taxon>Vertebrata</taxon>
        <taxon>Euteleostomi</taxon>
        <taxon>Amphibia</taxon>
        <taxon>Batrachia</taxon>
        <taxon>Anura</taxon>
        <taxon>Pelobatoidea</taxon>
        <taxon>Pelobatidae</taxon>
        <taxon>Pelobates</taxon>
    </lineage>
</organism>
<feature type="domain" description="Sushi" evidence="7">
    <location>
        <begin position="140"/>
        <end position="200"/>
    </location>
</feature>
<dbReference type="SMART" id="SM00032">
    <property type="entry name" value="CCP"/>
    <property type="match status" value="7"/>
</dbReference>
<dbReference type="PROSITE" id="PS50923">
    <property type="entry name" value="SUSHI"/>
    <property type="match status" value="7"/>
</dbReference>
<dbReference type="InterPro" id="IPR000436">
    <property type="entry name" value="Sushi_SCR_CCP_dom"/>
</dbReference>
<feature type="domain" description="Sushi" evidence="7">
    <location>
        <begin position="81"/>
        <end position="139"/>
    </location>
</feature>
<dbReference type="FunFam" id="2.10.70.10:FF:000014">
    <property type="entry name" value="Membrane cofactor protein"/>
    <property type="match status" value="1"/>
</dbReference>
<evidence type="ECO:0000256" key="2">
    <source>
        <dbReference type="ARBA" id="ARBA00022729"/>
    </source>
</evidence>
<dbReference type="InterPro" id="IPR035976">
    <property type="entry name" value="Sushi/SCR/CCP_sf"/>
</dbReference>
<dbReference type="PANTHER" id="PTHR45656">
    <property type="entry name" value="PROTEIN CBR-CLEC-78"/>
    <property type="match status" value="1"/>
</dbReference>
<feature type="signal peptide" evidence="6">
    <location>
        <begin position="1"/>
        <end position="16"/>
    </location>
</feature>
<feature type="disulfide bond" evidence="5">
    <location>
        <begin position="366"/>
        <end position="393"/>
    </location>
</feature>
<dbReference type="Gene3D" id="2.10.70.10">
    <property type="entry name" value="Complement Module, domain 1"/>
    <property type="match status" value="7"/>
</dbReference>
<keyword evidence="3" id="KW-0677">Repeat</keyword>
<dbReference type="Pfam" id="PF00084">
    <property type="entry name" value="Sushi"/>
    <property type="match status" value="6"/>
</dbReference>
<feature type="disulfide bond" evidence="5">
    <location>
        <begin position="298"/>
        <end position="325"/>
    </location>
</feature>
<sequence length="473" mass="52929">MLRIALVYSFITVIHCVCGPPKLPYGMLKSEYTNQETYPAGSKVQFVCIPGYVRIPGTVNTLFCFDNSKWAPEPDVFCKRRTCVNPGDIENGYFEAEDFLFGSRITYHCNKGFIMISKKDFRECLADGSWSNAAPVCEATICPPPFPIRNGTFHPLKDEYTYLDSVRYSCDDPKKFLNGEGSIYCNQNGSWSSPPPECVAVDCPIPNVPYSRKISGFTTPYSLNSVVIFDCYNGFRMNGTSTVKCNIESKWEPSLPDCLAAYCKEPTLINGYITGTPTSFHDTLEKGYNVGDTIQMKCNTMYSLKGDDKITCGSDFMWRPAVPICEKSAYCKEPTLINGYITGTPTSFHDTLEKGYNVGDTIQMKCNTLYSLKGDDKITCGSDFMWRPAVPICEKYFGCSSPVISNGQVILKNNKEYIPEIDGHAFANGDKIQIMCDPGFIMKEGETSVCDYKYTKVRYIWTPDLPVCVPAKN</sequence>
<evidence type="ECO:0000259" key="7">
    <source>
        <dbReference type="PROSITE" id="PS50923"/>
    </source>
</evidence>
<dbReference type="AlphaFoldDB" id="A0AAD1VN52"/>
<proteinExistence type="predicted"/>
<comment type="caution">
    <text evidence="5">Lacks conserved residue(s) required for the propagation of feature annotation.</text>
</comment>
<evidence type="ECO:0000313" key="8">
    <source>
        <dbReference type="EMBL" id="CAH2220981.1"/>
    </source>
</evidence>
<evidence type="ECO:0000256" key="1">
    <source>
        <dbReference type="ARBA" id="ARBA00022659"/>
    </source>
</evidence>
<feature type="domain" description="Sushi" evidence="7">
    <location>
        <begin position="397"/>
        <end position="470"/>
    </location>
</feature>
<evidence type="ECO:0000256" key="4">
    <source>
        <dbReference type="ARBA" id="ARBA00023157"/>
    </source>
</evidence>
<evidence type="ECO:0000256" key="3">
    <source>
        <dbReference type="ARBA" id="ARBA00022737"/>
    </source>
</evidence>
<feature type="domain" description="Sushi" evidence="7">
    <location>
        <begin position="261"/>
        <end position="327"/>
    </location>
</feature>
<accession>A0AAD1VN52</accession>
<dbReference type="PANTHER" id="PTHR45656:SF4">
    <property type="entry name" value="PROTEIN CBR-CLEC-78"/>
    <property type="match status" value="1"/>
</dbReference>
<keyword evidence="2 6" id="KW-0732">Signal</keyword>
<evidence type="ECO:0000313" key="9">
    <source>
        <dbReference type="Proteomes" id="UP001295444"/>
    </source>
</evidence>
<feature type="disulfide bond" evidence="5">
    <location>
        <begin position="231"/>
        <end position="258"/>
    </location>
</feature>
<feature type="domain" description="Sushi" evidence="7">
    <location>
        <begin position="16"/>
        <end position="80"/>
    </location>
</feature>
<evidence type="ECO:0000256" key="6">
    <source>
        <dbReference type="SAM" id="SignalP"/>
    </source>
</evidence>
<gene>
    <name evidence="8" type="ORF">PECUL_23A026062</name>
</gene>
<feature type="disulfide bond" evidence="5">
    <location>
        <begin position="142"/>
        <end position="185"/>
    </location>
</feature>
<feature type="domain" description="Sushi" evidence="7">
    <location>
        <begin position="329"/>
        <end position="395"/>
    </location>
</feature>
<feature type="domain" description="Sushi" evidence="7">
    <location>
        <begin position="201"/>
        <end position="260"/>
    </location>
</feature>
<dbReference type="InterPro" id="IPR051277">
    <property type="entry name" value="SEZ6_CSMD_C4BPB_Regulators"/>
</dbReference>
<reference evidence="8" key="1">
    <citation type="submission" date="2022-03" db="EMBL/GenBank/DDBJ databases">
        <authorList>
            <person name="Alioto T."/>
            <person name="Alioto T."/>
            <person name="Gomez Garrido J."/>
        </authorList>
    </citation>
    <scope>NUCLEOTIDE SEQUENCE</scope>
</reference>
<evidence type="ECO:0000256" key="5">
    <source>
        <dbReference type="PROSITE-ProRule" id="PRU00302"/>
    </source>
</evidence>
<keyword evidence="9" id="KW-1185">Reference proteome</keyword>
<dbReference type="EMBL" id="OW240912">
    <property type="protein sequence ID" value="CAH2220981.1"/>
    <property type="molecule type" value="Genomic_DNA"/>
</dbReference>
<name>A0AAD1VN52_PELCU</name>
<dbReference type="SUPFAM" id="SSF57535">
    <property type="entry name" value="Complement control module/SCR domain"/>
    <property type="match status" value="7"/>
</dbReference>
<keyword evidence="1 5" id="KW-0768">Sushi</keyword>
<protein>
    <recommendedName>
        <fullName evidence="7">Sushi domain-containing protein</fullName>
    </recommendedName>
</protein>
<dbReference type="Proteomes" id="UP001295444">
    <property type="component" value="Chromosome 01"/>
</dbReference>
<dbReference type="CDD" id="cd00033">
    <property type="entry name" value="CCP"/>
    <property type="match status" value="7"/>
</dbReference>
<feature type="chain" id="PRO_5042250878" description="Sushi domain-containing protein" evidence="6">
    <location>
        <begin position="17"/>
        <end position="473"/>
    </location>
</feature>